<evidence type="ECO:0000259" key="7">
    <source>
        <dbReference type="Pfam" id="PF07976"/>
    </source>
</evidence>
<dbReference type="Pfam" id="PF01494">
    <property type="entry name" value="FAD_binding_3"/>
    <property type="match status" value="1"/>
</dbReference>
<evidence type="ECO:0000256" key="2">
    <source>
        <dbReference type="ARBA" id="ARBA00007801"/>
    </source>
</evidence>
<dbReference type="InterPro" id="IPR038220">
    <property type="entry name" value="PHOX_C_sf"/>
</dbReference>
<dbReference type="SUPFAM" id="SSF52833">
    <property type="entry name" value="Thioredoxin-like"/>
    <property type="match status" value="1"/>
</dbReference>
<evidence type="ECO:0000313" key="9">
    <source>
        <dbReference type="Proteomes" id="UP000193498"/>
    </source>
</evidence>
<dbReference type="PANTHER" id="PTHR43004:SF19">
    <property type="entry name" value="BINDING MONOOXYGENASE, PUTATIVE (JCVI)-RELATED"/>
    <property type="match status" value="1"/>
</dbReference>
<dbReference type="InterPro" id="IPR036188">
    <property type="entry name" value="FAD/NAD-bd_sf"/>
</dbReference>
<evidence type="ECO:0000256" key="3">
    <source>
        <dbReference type="ARBA" id="ARBA00022630"/>
    </source>
</evidence>
<name>A0A1Y1YAU0_9FUNG</name>
<dbReference type="Proteomes" id="UP000193498">
    <property type="component" value="Unassembled WGS sequence"/>
</dbReference>
<evidence type="ECO:0000256" key="1">
    <source>
        <dbReference type="ARBA" id="ARBA00001974"/>
    </source>
</evidence>
<dbReference type="AlphaFoldDB" id="A0A1Y1YAU0"/>
<keyword evidence="9" id="KW-1185">Reference proteome</keyword>
<comment type="caution">
    <text evidence="8">The sequence shown here is derived from an EMBL/GenBank/DDBJ whole genome shotgun (WGS) entry which is preliminary data.</text>
</comment>
<dbReference type="GO" id="GO:0016709">
    <property type="term" value="F:oxidoreductase activity, acting on paired donors, with incorporation or reduction of molecular oxygen, NAD(P)H as one donor, and incorporation of one atom of oxygen"/>
    <property type="evidence" value="ECO:0007669"/>
    <property type="project" value="UniProtKB-ARBA"/>
</dbReference>
<evidence type="ECO:0000256" key="4">
    <source>
        <dbReference type="ARBA" id="ARBA00022827"/>
    </source>
</evidence>
<dbReference type="EMBL" id="MCFE01000185">
    <property type="protein sequence ID" value="ORX95127.1"/>
    <property type="molecule type" value="Genomic_DNA"/>
</dbReference>
<feature type="domain" description="Phenol hydroxylase-like C-terminal dimerisation" evidence="7">
    <location>
        <begin position="473"/>
        <end position="530"/>
    </location>
</feature>
<dbReference type="STRING" id="1314790.A0A1Y1YAU0"/>
<protein>
    <submittedName>
        <fullName evidence="8">Uncharacterized protein</fullName>
    </submittedName>
</protein>
<dbReference type="PRINTS" id="PR00420">
    <property type="entry name" value="RNGMNOXGNASE"/>
</dbReference>
<keyword evidence="4" id="KW-0274">FAD</keyword>
<sequence length="531" mass="59233">MSEKHPERSKESRALGIHARTMEIFHNLDVAGVFLQNAFAVDGFNVYNRGVCISHFTLGHLDTQFASVYSIPQAKTEMFLHEHLTKTFGVTIERNTELLAFENLEDKVVARVKKSIDGNESEEIIEAKYLIGCDGAHSSVRKKLGLQFEGISMQNKWHFMDAVIETDLPSCNGMNTFLEDKGALLLIPMGDDVYRILLDTGSDDMLAEFSEEAYIRRAKSLVSPYRLDIKSVQWFTTFQVNERKVKEFSKGRVFICGDAAHIHSPAGGQGMNTGIQDAYNLAWKLSMVENHKGNRNSLVSSYTMEREPIAASVLEMSGALFRAFSTNNSLLLYIRSRIVSAVNSIPYVRNMMGLRVSGLAIEYPQGPLTVPHTGWVAQGPTSVRAGRRVPDIVFQNSTIKRLHDIFADFNGFRIVLWLPSGSAANSSQYLETLKTKVTGLHSRYDGNGSFLKPLIITDDTSKVNTTNIPSLDGVFGSSSIFAVSFDDVQARFGFTQNEPVALAVRPDGYLGIAMYLQDIGHIDDYFQRFMN</sequence>
<dbReference type="Pfam" id="PF07976">
    <property type="entry name" value="Phe_hydrox_dim"/>
    <property type="match status" value="1"/>
</dbReference>
<keyword evidence="5" id="KW-0560">Oxidoreductase</keyword>
<dbReference type="Gene3D" id="3.40.30.20">
    <property type="match status" value="1"/>
</dbReference>
<evidence type="ECO:0000256" key="5">
    <source>
        <dbReference type="ARBA" id="ARBA00023002"/>
    </source>
</evidence>
<dbReference type="GO" id="GO:0071949">
    <property type="term" value="F:FAD binding"/>
    <property type="evidence" value="ECO:0007669"/>
    <property type="project" value="InterPro"/>
</dbReference>
<dbReference type="Gene3D" id="3.30.70.2450">
    <property type="match status" value="1"/>
</dbReference>
<dbReference type="InterPro" id="IPR036249">
    <property type="entry name" value="Thioredoxin-like_sf"/>
</dbReference>
<dbReference type="PANTHER" id="PTHR43004">
    <property type="entry name" value="TRK SYSTEM POTASSIUM UPTAKE PROTEIN"/>
    <property type="match status" value="1"/>
</dbReference>
<keyword evidence="3" id="KW-0285">Flavoprotein</keyword>
<proteinExistence type="inferred from homology"/>
<dbReference type="InterPro" id="IPR002938">
    <property type="entry name" value="FAD-bd"/>
</dbReference>
<comment type="cofactor">
    <cofactor evidence="1">
        <name>FAD</name>
        <dbReference type="ChEBI" id="CHEBI:57692"/>
    </cofactor>
</comment>
<evidence type="ECO:0000313" key="8">
    <source>
        <dbReference type="EMBL" id="ORX95127.1"/>
    </source>
</evidence>
<organism evidence="8 9">
    <name type="scientific">Basidiobolus meristosporus CBS 931.73</name>
    <dbReference type="NCBI Taxonomy" id="1314790"/>
    <lineage>
        <taxon>Eukaryota</taxon>
        <taxon>Fungi</taxon>
        <taxon>Fungi incertae sedis</taxon>
        <taxon>Zoopagomycota</taxon>
        <taxon>Entomophthoromycotina</taxon>
        <taxon>Basidiobolomycetes</taxon>
        <taxon>Basidiobolales</taxon>
        <taxon>Basidiobolaceae</taxon>
        <taxon>Basidiobolus</taxon>
    </lineage>
</organism>
<dbReference type="InterPro" id="IPR012941">
    <property type="entry name" value="Phe_hydrox_C_dim_dom"/>
</dbReference>
<accession>A0A1Y1YAU0</accession>
<reference evidence="8 9" key="1">
    <citation type="submission" date="2016-07" db="EMBL/GenBank/DDBJ databases">
        <title>Pervasive Adenine N6-methylation of Active Genes in Fungi.</title>
        <authorList>
            <consortium name="DOE Joint Genome Institute"/>
            <person name="Mondo S.J."/>
            <person name="Dannebaum R.O."/>
            <person name="Kuo R.C."/>
            <person name="Labutti K."/>
            <person name="Haridas S."/>
            <person name="Kuo A."/>
            <person name="Salamov A."/>
            <person name="Ahrendt S.R."/>
            <person name="Lipzen A."/>
            <person name="Sullivan W."/>
            <person name="Andreopoulos W.B."/>
            <person name="Clum A."/>
            <person name="Lindquist E."/>
            <person name="Daum C."/>
            <person name="Ramamoorthy G.K."/>
            <person name="Gryganskyi A."/>
            <person name="Culley D."/>
            <person name="Magnuson J.K."/>
            <person name="James T.Y."/>
            <person name="O'Malley M.A."/>
            <person name="Stajich J.E."/>
            <person name="Spatafora J.W."/>
            <person name="Visel A."/>
            <person name="Grigoriev I.V."/>
        </authorList>
    </citation>
    <scope>NUCLEOTIDE SEQUENCE [LARGE SCALE GENOMIC DNA]</scope>
    <source>
        <strain evidence="8 9">CBS 931.73</strain>
    </source>
</reference>
<gene>
    <name evidence="8" type="ORF">K493DRAFT_337498</name>
</gene>
<dbReference type="SUPFAM" id="SSF51905">
    <property type="entry name" value="FAD/NAD(P)-binding domain"/>
    <property type="match status" value="1"/>
</dbReference>
<comment type="similarity">
    <text evidence="2">Belongs to the PheA/TfdB FAD monooxygenase family.</text>
</comment>
<dbReference type="Gene3D" id="3.50.50.60">
    <property type="entry name" value="FAD/NAD(P)-binding domain"/>
    <property type="match status" value="1"/>
</dbReference>
<feature type="domain" description="FAD-binding" evidence="6">
    <location>
        <begin position="3"/>
        <end position="316"/>
    </location>
</feature>
<dbReference type="InterPro" id="IPR050641">
    <property type="entry name" value="RIFMO-like"/>
</dbReference>
<dbReference type="InParanoid" id="A0A1Y1YAU0"/>
<dbReference type="OrthoDB" id="1716816at2759"/>
<evidence type="ECO:0000259" key="6">
    <source>
        <dbReference type="Pfam" id="PF01494"/>
    </source>
</evidence>
<dbReference type="SUPFAM" id="SSF54373">
    <property type="entry name" value="FAD-linked reductases, C-terminal domain"/>
    <property type="match status" value="1"/>
</dbReference>